<evidence type="ECO:0000313" key="1">
    <source>
        <dbReference type="EMBL" id="TNN73996.1"/>
    </source>
</evidence>
<gene>
    <name evidence="1" type="ORF">EYF80_015817</name>
</gene>
<proteinExistence type="predicted"/>
<sequence>MSLFYFPAASDGVGVLKPISDHVSEGPRLPLENFPFYRSGTDPVLPYLPNLPMGPAIWAWPFIVLEWVFTPSSEYNLPPSTGRVDGQGLLEALLDVGAPDPLGVPVHGLIPA</sequence>
<accession>A0A4Z2I7G6</accession>
<name>A0A4Z2I7G6_9TELE</name>
<organism evidence="1 2">
    <name type="scientific">Liparis tanakae</name>
    <name type="common">Tanaka's snailfish</name>
    <dbReference type="NCBI Taxonomy" id="230148"/>
    <lineage>
        <taxon>Eukaryota</taxon>
        <taxon>Metazoa</taxon>
        <taxon>Chordata</taxon>
        <taxon>Craniata</taxon>
        <taxon>Vertebrata</taxon>
        <taxon>Euteleostomi</taxon>
        <taxon>Actinopterygii</taxon>
        <taxon>Neopterygii</taxon>
        <taxon>Teleostei</taxon>
        <taxon>Neoteleostei</taxon>
        <taxon>Acanthomorphata</taxon>
        <taxon>Eupercaria</taxon>
        <taxon>Perciformes</taxon>
        <taxon>Cottioidei</taxon>
        <taxon>Cottales</taxon>
        <taxon>Liparidae</taxon>
        <taxon>Liparis</taxon>
    </lineage>
</organism>
<keyword evidence="2" id="KW-1185">Reference proteome</keyword>
<comment type="caution">
    <text evidence="1">The sequence shown here is derived from an EMBL/GenBank/DDBJ whole genome shotgun (WGS) entry which is preliminary data.</text>
</comment>
<dbReference type="Proteomes" id="UP000314294">
    <property type="component" value="Unassembled WGS sequence"/>
</dbReference>
<reference evidence="1 2" key="1">
    <citation type="submission" date="2019-03" db="EMBL/GenBank/DDBJ databases">
        <title>First draft genome of Liparis tanakae, snailfish: a comprehensive survey of snailfish specific genes.</title>
        <authorList>
            <person name="Kim W."/>
            <person name="Song I."/>
            <person name="Jeong J.-H."/>
            <person name="Kim D."/>
            <person name="Kim S."/>
            <person name="Ryu S."/>
            <person name="Song J.Y."/>
            <person name="Lee S.K."/>
        </authorList>
    </citation>
    <scope>NUCLEOTIDE SEQUENCE [LARGE SCALE GENOMIC DNA]</scope>
    <source>
        <tissue evidence="1">Muscle</tissue>
    </source>
</reference>
<dbReference type="EMBL" id="SRLO01000119">
    <property type="protein sequence ID" value="TNN73996.1"/>
    <property type="molecule type" value="Genomic_DNA"/>
</dbReference>
<dbReference type="AlphaFoldDB" id="A0A4Z2I7G6"/>
<protein>
    <submittedName>
        <fullName evidence="1">Uncharacterized protein</fullName>
    </submittedName>
</protein>
<evidence type="ECO:0000313" key="2">
    <source>
        <dbReference type="Proteomes" id="UP000314294"/>
    </source>
</evidence>